<keyword evidence="2" id="KW-1185">Reference proteome</keyword>
<name>A0A2T4C9R5_TRILO</name>
<dbReference type="STRING" id="983965.A0A2T4C9R5"/>
<evidence type="ECO:0000313" key="2">
    <source>
        <dbReference type="Proteomes" id="UP000240760"/>
    </source>
</evidence>
<accession>A0A2T4C9R5</accession>
<gene>
    <name evidence="1" type="ORF">M440DRAFT_1420434</name>
</gene>
<sequence>MRRLRLDKHVLSSGLSCERERLDRAQHQHLDPTQTIMRVPYAALGALALLVQAAGAQKVSYSDTTGLTFYQGTKTQRVGGDPVPT</sequence>
<proteinExistence type="predicted"/>
<reference evidence="1 2" key="1">
    <citation type="submission" date="2016-07" db="EMBL/GenBank/DDBJ databases">
        <title>Multiple horizontal gene transfer events from other fungi enriched the ability of initially mycotrophic Trichoderma (Ascomycota) to feed on dead plant biomass.</title>
        <authorList>
            <consortium name="DOE Joint Genome Institute"/>
            <person name="Aerts A."/>
            <person name="Atanasova L."/>
            <person name="Chenthamara K."/>
            <person name="Zhang J."/>
            <person name="Grujic M."/>
            <person name="Henrissat B."/>
            <person name="Kuo A."/>
            <person name="Salamov A."/>
            <person name="Lipzen A."/>
            <person name="Labutti K."/>
            <person name="Barry K."/>
            <person name="Miao Y."/>
            <person name="Rahimi M.J."/>
            <person name="Shen Q."/>
            <person name="Grigoriev I.V."/>
            <person name="Kubicek C.P."/>
            <person name="Druzhinina I.S."/>
        </authorList>
    </citation>
    <scope>NUCLEOTIDE SEQUENCE [LARGE SCALE GENOMIC DNA]</scope>
    <source>
        <strain evidence="1 2">ATCC 18648</strain>
    </source>
</reference>
<dbReference type="Proteomes" id="UP000240760">
    <property type="component" value="Unassembled WGS sequence"/>
</dbReference>
<evidence type="ECO:0000313" key="1">
    <source>
        <dbReference type="EMBL" id="PTB78311.1"/>
    </source>
</evidence>
<protein>
    <submittedName>
        <fullName evidence="1">Uncharacterized protein</fullName>
    </submittedName>
</protein>
<organism evidence="1 2">
    <name type="scientific">Trichoderma longibrachiatum ATCC 18648</name>
    <dbReference type="NCBI Taxonomy" id="983965"/>
    <lineage>
        <taxon>Eukaryota</taxon>
        <taxon>Fungi</taxon>
        <taxon>Dikarya</taxon>
        <taxon>Ascomycota</taxon>
        <taxon>Pezizomycotina</taxon>
        <taxon>Sordariomycetes</taxon>
        <taxon>Hypocreomycetidae</taxon>
        <taxon>Hypocreales</taxon>
        <taxon>Hypocreaceae</taxon>
        <taxon>Trichoderma</taxon>
    </lineage>
</organism>
<dbReference type="AlphaFoldDB" id="A0A2T4C9R5"/>
<dbReference type="EMBL" id="KZ679129">
    <property type="protein sequence ID" value="PTB78311.1"/>
    <property type="molecule type" value="Genomic_DNA"/>
</dbReference>